<dbReference type="InterPro" id="IPR000073">
    <property type="entry name" value="AB_hydrolase_1"/>
</dbReference>
<feature type="domain" description="AB hydrolase-1" evidence="1">
    <location>
        <begin position="110"/>
        <end position="229"/>
    </location>
</feature>
<evidence type="ECO:0000259" key="1">
    <source>
        <dbReference type="Pfam" id="PF00561"/>
    </source>
</evidence>
<comment type="caution">
    <text evidence="2">The sequence shown here is derived from an EMBL/GenBank/DDBJ whole genome shotgun (WGS) entry which is preliminary data.</text>
</comment>
<dbReference type="AlphaFoldDB" id="A0A1X2GP92"/>
<gene>
    <name evidence="2" type="ORF">DM01DRAFT_1333908</name>
</gene>
<accession>A0A1X2GP92</accession>
<keyword evidence="3" id="KW-1185">Reference proteome</keyword>
<dbReference type="OrthoDB" id="446723at2759"/>
<dbReference type="InterPro" id="IPR029058">
    <property type="entry name" value="AB_hydrolase_fold"/>
</dbReference>
<dbReference type="Gene3D" id="3.40.50.1820">
    <property type="entry name" value="alpha/beta hydrolase"/>
    <property type="match status" value="1"/>
</dbReference>
<protein>
    <submittedName>
        <fullName evidence="2">Alpha/beta-hydrolase</fullName>
    </submittedName>
</protein>
<evidence type="ECO:0000313" key="2">
    <source>
        <dbReference type="EMBL" id="ORX58249.1"/>
    </source>
</evidence>
<dbReference type="PANTHER" id="PTHR12277">
    <property type="entry name" value="ALPHA/BETA HYDROLASE DOMAIN-CONTAINING PROTEIN"/>
    <property type="match status" value="1"/>
</dbReference>
<proteinExistence type="predicted"/>
<dbReference type="PANTHER" id="PTHR12277:SF81">
    <property type="entry name" value="PROTEIN ABHD13"/>
    <property type="match status" value="1"/>
</dbReference>
<sequence length="347" mass="38880">MGVVKKLVRVSVVCLVTYLALMVSLCFPTPQKLMIYLHWLRLPYPANFATPEYYGFAHNAVRNVALLTADNVTLGAWHFLPTDYHAQQGLRDMDEPAVETFDQAIHDYDTFIYFHGNALHRAAPWRIDLYKMLRLQFPRSNLLAIDYRGFGDSSGTPSEDGLALDARAAFSWLLDRGVSPDKIALIGHSLGTGVATRLAQELSNEGLSPKALILQAPYSSITNLVFEYNLLEIFPLFGPLRGIGGLQDWMLSRLLHRFDSLSRISDVDCPILISHGAKDKEIPIQHAYDLFQIVSQGKSTAQPPSISVTNEAYVWAAQSRFHQPVMLAQLTLANHNNRRSKKSGEKK</sequence>
<keyword evidence="2" id="KW-0378">Hydrolase</keyword>
<evidence type="ECO:0000313" key="3">
    <source>
        <dbReference type="Proteomes" id="UP000242146"/>
    </source>
</evidence>
<dbReference type="Proteomes" id="UP000242146">
    <property type="component" value="Unassembled WGS sequence"/>
</dbReference>
<reference evidence="2 3" key="1">
    <citation type="submission" date="2016-07" db="EMBL/GenBank/DDBJ databases">
        <title>Pervasive Adenine N6-methylation of Active Genes in Fungi.</title>
        <authorList>
            <consortium name="DOE Joint Genome Institute"/>
            <person name="Mondo S.J."/>
            <person name="Dannebaum R.O."/>
            <person name="Kuo R.C."/>
            <person name="Labutti K."/>
            <person name="Haridas S."/>
            <person name="Kuo A."/>
            <person name="Salamov A."/>
            <person name="Ahrendt S.R."/>
            <person name="Lipzen A."/>
            <person name="Sullivan W."/>
            <person name="Andreopoulos W.B."/>
            <person name="Clum A."/>
            <person name="Lindquist E."/>
            <person name="Daum C."/>
            <person name="Ramamoorthy G.K."/>
            <person name="Gryganskyi A."/>
            <person name="Culley D."/>
            <person name="Magnuson J.K."/>
            <person name="James T.Y."/>
            <person name="O'Malley M.A."/>
            <person name="Stajich J.E."/>
            <person name="Spatafora J.W."/>
            <person name="Visel A."/>
            <person name="Grigoriev I.V."/>
        </authorList>
    </citation>
    <scope>NUCLEOTIDE SEQUENCE [LARGE SCALE GENOMIC DNA]</scope>
    <source>
        <strain evidence="2 3">NRRL 3301</strain>
    </source>
</reference>
<dbReference type="GO" id="GO:0016787">
    <property type="term" value="F:hydrolase activity"/>
    <property type="evidence" value="ECO:0007669"/>
    <property type="project" value="UniProtKB-KW"/>
</dbReference>
<dbReference type="Pfam" id="PF00561">
    <property type="entry name" value="Abhydrolase_1"/>
    <property type="match status" value="1"/>
</dbReference>
<dbReference type="SUPFAM" id="SSF53474">
    <property type="entry name" value="alpha/beta-Hydrolases"/>
    <property type="match status" value="1"/>
</dbReference>
<name>A0A1X2GP92_9FUNG</name>
<organism evidence="2 3">
    <name type="scientific">Hesseltinella vesiculosa</name>
    <dbReference type="NCBI Taxonomy" id="101127"/>
    <lineage>
        <taxon>Eukaryota</taxon>
        <taxon>Fungi</taxon>
        <taxon>Fungi incertae sedis</taxon>
        <taxon>Mucoromycota</taxon>
        <taxon>Mucoromycotina</taxon>
        <taxon>Mucoromycetes</taxon>
        <taxon>Mucorales</taxon>
        <taxon>Cunninghamellaceae</taxon>
        <taxon>Hesseltinella</taxon>
    </lineage>
</organism>
<dbReference type="EMBL" id="MCGT01000007">
    <property type="protein sequence ID" value="ORX58249.1"/>
    <property type="molecule type" value="Genomic_DNA"/>
</dbReference>
<dbReference type="STRING" id="101127.A0A1X2GP92"/>